<dbReference type="Proteomes" id="UP000642748">
    <property type="component" value="Unassembled WGS sequence"/>
</dbReference>
<name>A0A8J3VVL1_9ACTN</name>
<evidence type="ECO:0000313" key="3">
    <source>
        <dbReference type="Proteomes" id="UP000642748"/>
    </source>
</evidence>
<feature type="region of interest" description="Disordered" evidence="1">
    <location>
        <begin position="43"/>
        <end position="62"/>
    </location>
</feature>
<organism evidence="2 3">
    <name type="scientific">Rugosimonospora africana</name>
    <dbReference type="NCBI Taxonomy" id="556532"/>
    <lineage>
        <taxon>Bacteria</taxon>
        <taxon>Bacillati</taxon>
        <taxon>Actinomycetota</taxon>
        <taxon>Actinomycetes</taxon>
        <taxon>Micromonosporales</taxon>
        <taxon>Micromonosporaceae</taxon>
        <taxon>Rugosimonospora</taxon>
    </lineage>
</organism>
<proteinExistence type="predicted"/>
<evidence type="ECO:0000256" key="1">
    <source>
        <dbReference type="SAM" id="MobiDB-lite"/>
    </source>
</evidence>
<gene>
    <name evidence="2" type="ORF">Raf01_80000</name>
</gene>
<reference evidence="2" key="1">
    <citation type="submission" date="2021-01" db="EMBL/GenBank/DDBJ databases">
        <title>Whole genome shotgun sequence of Rugosimonospora africana NBRC 104875.</title>
        <authorList>
            <person name="Komaki H."/>
            <person name="Tamura T."/>
        </authorList>
    </citation>
    <scope>NUCLEOTIDE SEQUENCE</scope>
    <source>
        <strain evidence="2">NBRC 104875</strain>
    </source>
</reference>
<dbReference type="AlphaFoldDB" id="A0A8J3VVL1"/>
<sequence>MTGADWLVPAYAAVGRNASVDTAATATSSGLAYRWPKTINLIETSTQQERETGGAPRDARFE</sequence>
<feature type="compositionally biased region" description="Basic and acidic residues" evidence="1">
    <location>
        <begin position="48"/>
        <end position="62"/>
    </location>
</feature>
<evidence type="ECO:0000313" key="2">
    <source>
        <dbReference type="EMBL" id="GIH19828.1"/>
    </source>
</evidence>
<accession>A0A8J3VVL1</accession>
<keyword evidence="3" id="KW-1185">Reference proteome</keyword>
<comment type="caution">
    <text evidence="2">The sequence shown here is derived from an EMBL/GenBank/DDBJ whole genome shotgun (WGS) entry which is preliminary data.</text>
</comment>
<dbReference type="EMBL" id="BONZ01000085">
    <property type="protein sequence ID" value="GIH19828.1"/>
    <property type="molecule type" value="Genomic_DNA"/>
</dbReference>
<protein>
    <submittedName>
        <fullName evidence="2">Uncharacterized protein</fullName>
    </submittedName>
</protein>